<dbReference type="InterPro" id="IPR050898">
    <property type="entry name" value="Plant_acyltransferase"/>
</dbReference>
<protein>
    <recommendedName>
        <fullName evidence="5">Benzyl alcohol O-benzoyltransferase</fullName>
    </recommendedName>
</protein>
<sequence length="566" mass="63754">SVMAQSLLFTMKRRAVPSNIHHLHFQYLHIPYYLKPFSSMAQSLLFTVKRCAPELVTPSNKRHFHYQYLHKQYHQKPLSSIAQSVLFTLKKPAAGLVTPSNIHHQKSFSILAQCLIFPVKKRAPELVTPSKPTPREVKLLSDIDDQDLLRVQVPLIQFYNYDPNMKGKDPVDVIRKALAKTLVFYYPFAGRLREGAGRKLMVDCTGEGVLFIEADADVSLKDFGDNLLPPFPFLDQVLYDVPGSSNMLNAPLMLIQVTRLKCGGFIFAIRVNHTMSDATGIVQFMNALAEICRGMNEPSISPVWRRELLSARNPPRVTCDHPELEQAPDKKGTVNGISLDNMVPRTFFFGPNEVATIRSLLPTNQQQQYTKFEIITAFLWRYRTIALQLDSNEEVSMYFAVNGRSKYVNLQLPNGYYGNVVGNPAIVTTAGKIVENTLGYMYALNLVKNAKAKVTKEYMHSLADLIVIKGRPLFTQRKFMFIVSDTTRLGFRDVDFGWGKAIYGGPAIESPFPGIFSLYIPFTNAKGEEGLVITLCLPKQAMERMVKELDSVLKVKSNQSTNGDAN</sequence>
<evidence type="ECO:0008006" key="5">
    <source>
        <dbReference type="Google" id="ProtNLM"/>
    </source>
</evidence>
<gene>
    <name evidence="3" type="ORF">KIW84_063238</name>
</gene>
<evidence type="ECO:0000256" key="2">
    <source>
        <dbReference type="ARBA" id="ARBA00022679"/>
    </source>
</evidence>
<dbReference type="EMBL" id="JAMSHJ010000006">
    <property type="protein sequence ID" value="KAI5397346.1"/>
    <property type="molecule type" value="Genomic_DNA"/>
</dbReference>
<evidence type="ECO:0000313" key="3">
    <source>
        <dbReference type="EMBL" id="KAI5397346.1"/>
    </source>
</evidence>
<feature type="non-terminal residue" evidence="3">
    <location>
        <position position="1"/>
    </location>
</feature>
<evidence type="ECO:0000256" key="1">
    <source>
        <dbReference type="ARBA" id="ARBA00009861"/>
    </source>
</evidence>
<keyword evidence="4" id="KW-1185">Reference proteome</keyword>
<organism evidence="3 4">
    <name type="scientific">Pisum sativum</name>
    <name type="common">Garden pea</name>
    <name type="synonym">Lathyrus oleraceus</name>
    <dbReference type="NCBI Taxonomy" id="3888"/>
    <lineage>
        <taxon>Eukaryota</taxon>
        <taxon>Viridiplantae</taxon>
        <taxon>Streptophyta</taxon>
        <taxon>Embryophyta</taxon>
        <taxon>Tracheophyta</taxon>
        <taxon>Spermatophyta</taxon>
        <taxon>Magnoliopsida</taxon>
        <taxon>eudicotyledons</taxon>
        <taxon>Gunneridae</taxon>
        <taxon>Pentapetalae</taxon>
        <taxon>rosids</taxon>
        <taxon>fabids</taxon>
        <taxon>Fabales</taxon>
        <taxon>Fabaceae</taxon>
        <taxon>Papilionoideae</taxon>
        <taxon>50 kb inversion clade</taxon>
        <taxon>NPAAA clade</taxon>
        <taxon>Hologalegina</taxon>
        <taxon>IRL clade</taxon>
        <taxon>Fabeae</taxon>
        <taxon>Lathyrus</taxon>
    </lineage>
</organism>
<dbReference type="InterPro" id="IPR023213">
    <property type="entry name" value="CAT-like_dom_sf"/>
</dbReference>
<dbReference type="PANTHER" id="PTHR31147:SF66">
    <property type="entry name" value="OS05G0315700 PROTEIN"/>
    <property type="match status" value="1"/>
</dbReference>
<dbReference type="AlphaFoldDB" id="A0A9D4W8F2"/>
<keyword evidence="2" id="KW-0808">Transferase</keyword>
<dbReference type="GO" id="GO:0016740">
    <property type="term" value="F:transferase activity"/>
    <property type="evidence" value="ECO:0007669"/>
    <property type="project" value="UniProtKB-KW"/>
</dbReference>
<dbReference type="Gramene" id="Psat06G0323800-T1">
    <property type="protein sequence ID" value="KAI5397346.1"/>
    <property type="gene ID" value="KIW84_063238"/>
</dbReference>
<dbReference type="Proteomes" id="UP001058974">
    <property type="component" value="Chromosome 6"/>
</dbReference>
<reference evidence="3 4" key="1">
    <citation type="journal article" date="2022" name="Nat. Genet.">
        <title>Improved pea reference genome and pan-genome highlight genomic features and evolutionary characteristics.</title>
        <authorList>
            <person name="Yang T."/>
            <person name="Liu R."/>
            <person name="Luo Y."/>
            <person name="Hu S."/>
            <person name="Wang D."/>
            <person name="Wang C."/>
            <person name="Pandey M.K."/>
            <person name="Ge S."/>
            <person name="Xu Q."/>
            <person name="Li N."/>
            <person name="Li G."/>
            <person name="Huang Y."/>
            <person name="Saxena R.K."/>
            <person name="Ji Y."/>
            <person name="Li M."/>
            <person name="Yan X."/>
            <person name="He Y."/>
            <person name="Liu Y."/>
            <person name="Wang X."/>
            <person name="Xiang C."/>
            <person name="Varshney R.K."/>
            <person name="Ding H."/>
            <person name="Gao S."/>
            <person name="Zong X."/>
        </authorList>
    </citation>
    <scope>NUCLEOTIDE SEQUENCE [LARGE SCALE GENOMIC DNA]</scope>
    <source>
        <strain evidence="3 4">cv. Zhongwan 6</strain>
    </source>
</reference>
<evidence type="ECO:0000313" key="4">
    <source>
        <dbReference type="Proteomes" id="UP001058974"/>
    </source>
</evidence>
<proteinExistence type="inferred from homology"/>
<accession>A0A9D4W8F2</accession>
<dbReference type="Pfam" id="PF02458">
    <property type="entry name" value="Transferase"/>
    <property type="match status" value="1"/>
</dbReference>
<dbReference type="PANTHER" id="PTHR31147">
    <property type="entry name" value="ACYL TRANSFERASE 4"/>
    <property type="match status" value="1"/>
</dbReference>
<dbReference type="Gene3D" id="3.30.559.10">
    <property type="entry name" value="Chloramphenicol acetyltransferase-like domain"/>
    <property type="match status" value="2"/>
</dbReference>
<comment type="similarity">
    <text evidence="1">Belongs to the plant acyltransferase family.</text>
</comment>
<comment type="caution">
    <text evidence="3">The sequence shown here is derived from an EMBL/GenBank/DDBJ whole genome shotgun (WGS) entry which is preliminary data.</text>
</comment>
<name>A0A9D4W8F2_PEA</name>